<dbReference type="InterPro" id="IPR050524">
    <property type="entry name" value="APC_YAT"/>
</dbReference>
<keyword evidence="8" id="KW-1185">Reference proteome</keyword>
<keyword evidence="3 5" id="KW-1133">Transmembrane helix</keyword>
<dbReference type="PANTHER" id="PTHR43341:SF35">
    <property type="entry name" value="ACID TRANSPORTER, PUTATIVE-RELATED"/>
    <property type="match status" value="1"/>
</dbReference>
<feature type="transmembrane region" description="Helical" evidence="5">
    <location>
        <begin position="66"/>
        <end position="89"/>
    </location>
</feature>
<evidence type="ECO:0000256" key="1">
    <source>
        <dbReference type="ARBA" id="ARBA00004141"/>
    </source>
</evidence>
<dbReference type="Proteomes" id="UP001595075">
    <property type="component" value="Unassembled WGS sequence"/>
</dbReference>
<protein>
    <recommendedName>
        <fullName evidence="6">Amino acid permease/ SLC12A domain-containing protein</fullName>
    </recommendedName>
</protein>
<dbReference type="Pfam" id="PF00324">
    <property type="entry name" value="AA_permease"/>
    <property type="match status" value="1"/>
</dbReference>
<evidence type="ECO:0000259" key="6">
    <source>
        <dbReference type="Pfam" id="PF00324"/>
    </source>
</evidence>
<feature type="transmembrane region" description="Helical" evidence="5">
    <location>
        <begin position="109"/>
        <end position="128"/>
    </location>
</feature>
<evidence type="ECO:0000256" key="2">
    <source>
        <dbReference type="ARBA" id="ARBA00022692"/>
    </source>
</evidence>
<name>A0ABR4BZF8_9HELO</name>
<gene>
    <name evidence="7" type="ORF">VTL71DRAFT_6715</name>
</gene>
<keyword evidence="4 5" id="KW-0472">Membrane</keyword>
<evidence type="ECO:0000313" key="8">
    <source>
        <dbReference type="Proteomes" id="UP001595075"/>
    </source>
</evidence>
<dbReference type="PANTHER" id="PTHR43341">
    <property type="entry name" value="AMINO ACID PERMEASE"/>
    <property type="match status" value="1"/>
</dbReference>
<evidence type="ECO:0000313" key="7">
    <source>
        <dbReference type="EMBL" id="KAL2062449.1"/>
    </source>
</evidence>
<evidence type="ECO:0000256" key="4">
    <source>
        <dbReference type="ARBA" id="ARBA00023136"/>
    </source>
</evidence>
<accession>A0ABR4BZF8</accession>
<sequence>MKPTKQFRSDDLRLVVMQLKHEQIHITRRLQGRDVCLSILSFNLANHVKDQDGSLLRDLEGSTGSFLAMWTTIVHAIFAYVGMDIFTSLTAESKSLVDAGSMKRGARNINLHIITLYTLAMLIVSFVVPRDHPCINGKAQSVGAKSPSIIALVEAGLPSVAHFPNATFVFSWFTCAINSMYVAARVLYILAADLTFFTGKLKMSSCMAMSLRHKQLCTIVITISILKNLTDNGSKPLNGMVACIVILKFNAVASVGQSPFNTRRFIASYVGVTKYGAMDSTFVSGDQSVPTTCAIGFKQLATEERGDWRSLTMD</sequence>
<evidence type="ECO:0000256" key="5">
    <source>
        <dbReference type="SAM" id="Phobius"/>
    </source>
</evidence>
<dbReference type="Gene3D" id="1.20.1740.10">
    <property type="entry name" value="Amino acid/polyamine transporter I"/>
    <property type="match status" value="1"/>
</dbReference>
<proteinExistence type="predicted"/>
<dbReference type="InterPro" id="IPR004841">
    <property type="entry name" value="AA-permease/SLC12A_dom"/>
</dbReference>
<comment type="subcellular location">
    <subcellularLocation>
        <location evidence="1">Membrane</location>
        <topology evidence="1">Multi-pass membrane protein</topology>
    </subcellularLocation>
</comment>
<feature type="transmembrane region" description="Helical" evidence="5">
    <location>
        <begin position="179"/>
        <end position="199"/>
    </location>
</feature>
<dbReference type="EMBL" id="JAZHXI010000017">
    <property type="protein sequence ID" value="KAL2062449.1"/>
    <property type="molecule type" value="Genomic_DNA"/>
</dbReference>
<keyword evidence="2 5" id="KW-0812">Transmembrane</keyword>
<evidence type="ECO:0000256" key="3">
    <source>
        <dbReference type="ARBA" id="ARBA00022989"/>
    </source>
</evidence>
<reference evidence="7 8" key="1">
    <citation type="journal article" date="2024" name="Commun. Biol.">
        <title>Comparative genomic analysis of thermophilic fungi reveals convergent evolutionary adaptations and gene losses.</title>
        <authorList>
            <person name="Steindorff A.S."/>
            <person name="Aguilar-Pontes M.V."/>
            <person name="Robinson A.J."/>
            <person name="Andreopoulos B."/>
            <person name="LaButti K."/>
            <person name="Kuo A."/>
            <person name="Mondo S."/>
            <person name="Riley R."/>
            <person name="Otillar R."/>
            <person name="Haridas S."/>
            <person name="Lipzen A."/>
            <person name="Grimwood J."/>
            <person name="Schmutz J."/>
            <person name="Clum A."/>
            <person name="Reid I.D."/>
            <person name="Moisan M.C."/>
            <person name="Butler G."/>
            <person name="Nguyen T.T.M."/>
            <person name="Dewar K."/>
            <person name="Conant G."/>
            <person name="Drula E."/>
            <person name="Henrissat B."/>
            <person name="Hansel C."/>
            <person name="Singer S."/>
            <person name="Hutchinson M.I."/>
            <person name="de Vries R.P."/>
            <person name="Natvig D.O."/>
            <person name="Powell A.J."/>
            <person name="Tsang A."/>
            <person name="Grigoriev I.V."/>
        </authorList>
    </citation>
    <scope>NUCLEOTIDE SEQUENCE [LARGE SCALE GENOMIC DNA]</scope>
    <source>
        <strain evidence="7 8">CBS 494.80</strain>
    </source>
</reference>
<comment type="caution">
    <text evidence="7">The sequence shown here is derived from an EMBL/GenBank/DDBJ whole genome shotgun (WGS) entry which is preliminary data.</text>
</comment>
<feature type="domain" description="Amino acid permease/ SLC12A" evidence="6">
    <location>
        <begin position="62"/>
        <end position="194"/>
    </location>
</feature>
<organism evidence="7 8">
    <name type="scientific">Oculimacula yallundae</name>
    <dbReference type="NCBI Taxonomy" id="86028"/>
    <lineage>
        <taxon>Eukaryota</taxon>
        <taxon>Fungi</taxon>
        <taxon>Dikarya</taxon>
        <taxon>Ascomycota</taxon>
        <taxon>Pezizomycotina</taxon>
        <taxon>Leotiomycetes</taxon>
        <taxon>Helotiales</taxon>
        <taxon>Ploettnerulaceae</taxon>
        <taxon>Oculimacula</taxon>
    </lineage>
</organism>